<evidence type="ECO:0000256" key="10">
    <source>
        <dbReference type="RuleBase" id="RU003756"/>
    </source>
</evidence>
<evidence type="ECO:0000256" key="2">
    <source>
        <dbReference type="ARBA" id="ARBA00021982"/>
    </source>
</evidence>
<dbReference type="InterPro" id="IPR036187">
    <property type="entry name" value="DNA_mismatch_repair_MutS_sf"/>
</dbReference>
<dbReference type="GO" id="GO:0030983">
    <property type="term" value="F:mismatched DNA binding"/>
    <property type="evidence" value="ECO:0007669"/>
    <property type="project" value="InterPro"/>
</dbReference>
<keyword evidence="13" id="KW-1185">Reference proteome</keyword>
<comment type="function">
    <text evidence="8 9">This protein is involved in the repair of mismatches in DNA. It is possible that it carries out the mismatch recognition step. This protein has a weak ATPase activity.</text>
</comment>
<dbReference type="Pfam" id="PF05192">
    <property type="entry name" value="MutS_III"/>
    <property type="match status" value="1"/>
</dbReference>
<sequence length="857" mass="90234">MMAQYHRLKAEAGDALLFYRMGDFFELFFDDARQAAACLDIALTKRGESEGEPIPMCGVPVHSAEGYLARLIKGGFRVAIAEQTESPAEARKARGSKALVDRAIVRLVTPGTLTEETLLESGAANCLAAIGRAGEEWAIAAADISTGRFELIACGTGELSSELARLSPAETVADGKVPGIATRPGQGGFESGAGERALKARFCLATLDGIGAPSRAELAAAGGLLAYLDATQKGAGVLLDVPRRVARSAFMQVDSASRESLELTRSASGGVAGSLLGEIDRCVSAAGRRLLCADLAAPLTERREIEARLALVSWFHEDQLRRERTRSALRALPDLARALARLTAGRGGPRDLAQLRDGLIAAASLEAELSGEPNLPPLLGQLLPQLRGHAALTDRLALALVASPPLDSAKGGYIAEGFDAALDALRSASSDGRRAIAALEARYREATGVSSLRIRHNAVLGYHIEVASRHADGLMNPDSGFTHRQTLAGVVRFNAPELHEEASRVVEAGGHALAAEAGHLEQLTALALSRSQPILATADALARVDVAAANAERAAEGGWARPTLTDQPCLEIEGGRHPVVETALKEGGERFVANDVELGPGDRLWLITGPNMGGKSTFLRQTALVAVLAQSGCFVPAARAKVGIVDRLFSRVGASDNLARGRSTFMVEMVETAAILAQATSRSLVILDEIGRGTSTYDGLAIAWAVVEAMHDQVQCRTLFATHYHELTRLAGRLDALSLHHVRAREWKGDLVLLHEVAGGAADRSYGIAVAKLAGLPPSVVGRAKAVLAKLEAGRDATGGIAAGLDDLPLFAAAADEAPCDPLADAVEALDPDALTPREALDALYRLKRLWTERSGE</sequence>
<dbReference type="PANTHER" id="PTHR11361">
    <property type="entry name" value="DNA MISMATCH REPAIR PROTEIN MUTS FAMILY MEMBER"/>
    <property type="match status" value="1"/>
</dbReference>
<dbReference type="SUPFAM" id="SSF52540">
    <property type="entry name" value="P-loop containing nucleoside triphosphate hydrolases"/>
    <property type="match status" value="1"/>
</dbReference>
<dbReference type="SMART" id="SM00533">
    <property type="entry name" value="MUTSd"/>
    <property type="match status" value="1"/>
</dbReference>
<dbReference type="InterPro" id="IPR000432">
    <property type="entry name" value="DNA_mismatch_repair_MutS_C"/>
</dbReference>
<name>A0A6G7ZQI8_9SPHN</name>
<dbReference type="InterPro" id="IPR045076">
    <property type="entry name" value="MutS"/>
</dbReference>
<dbReference type="CDD" id="cd03284">
    <property type="entry name" value="ABC_MutS1"/>
    <property type="match status" value="1"/>
</dbReference>
<keyword evidence="5 9" id="KW-0067">ATP-binding</keyword>
<keyword evidence="3 9" id="KW-0547">Nucleotide-binding</keyword>
<keyword evidence="6 9" id="KW-0238">DNA-binding</keyword>
<dbReference type="Pfam" id="PF05188">
    <property type="entry name" value="MutS_II"/>
    <property type="match status" value="1"/>
</dbReference>
<evidence type="ECO:0000256" key="9">
    <source>
        <dbReference type="HAMAP-Rule" id="MF_00096"/>
    </source>
</evidence>
<dbReference type="PROSITE" id="PS00486">
    <property type="entry name" value="DNA_MISMATCH_REPAIR_2"/>
    <property type="match status" value="1"/>
</dbReference>
<feature type="domain" description="DNA mismatch repair proteins mutS family" evidence="11">
    <location>
        <begin position="683"/>
        <end position="699"/>
    </location>
</feature>
<dbReference type="InterPro" id="IPR007861">
    <property type="entry name" value="DNA_mismatch_repair_MutS_clamp"/>
</dbReference>
<accession>A0A6G7ZQI8</accession>
<keyword evidence="7 9" id="KW-0234">DNA repair</keyword>
<dbReference type="SMART" id="SM00534">
    <property type="entry name" value="MUTSac"/>
    <property type="match status" value="1"/>
</dbReference>
<dbReference type="Pfam" id="PF01624">
    <property type="entry name" value="MutS_I"/>
    <property type="match status" value="1"/>
</dbReference>
<dbReference type="Pfam" id="PF00488">
    <property type="entry name" value="MutS_V"/>
    <property type="match status" value="1"/>
</dbReference>
<dbReference type="KEGG" id="ssin:G7078_02115"/>
<feature type="binding site" evidence="9">
    <location>
        <begin position="609"/>
        <end position="616"/>
    </location>
    <ligand>
        <name>ATP</name>
        <dbReference type="ChEBI" id="CHEBI:30616"/>
    </ligand>
</feature>
<dbReference type="Gene3D" id="3.30.420.110">
    <property type="entry name" value="MutS, connector domain"/>
    <property type="match status" value="1"/>
</dbReference>
<dbReference type="GO" id="GO:0005829">
    <property type="term" value="C:cytosol"/>
    <property type="evidence" value="ECO:0007669"/>
    <property type="project" value="TreeGrafter"/>
</dbReference>
<dbReference type="GO" id="GO:0003684">
    <property type="term" value="F:damaged DNA binding"/>
    <property type="evidence" value="ECO:0007669"/>
    <property type="project" value="UniProtKB-UniRule"/>
</dbReference>
<dbReference type="GO" id="GO:0140664">
    <property type="term" value="F:ATP-dependent DNA damage sensor activity"/>
    <property type="evidence" value="ECO:0007669"/>
    <property type="project" value="InterPro"/>
</dbReference>
<dbReference type="InterPro" id="IPR016151">
    <property type="entry name" value="DNA_mismatch_repair_MutS_N"/>
</dbReference>
<dbReference type="Gene3D" id="1.10.1420.10">
    <property type="match status" value="2"/>
</dbReference>
<dbReference type="Gene3D" id="3.40.50.300">
    <property type="entry name" value="P-loop containing nucleotide triphosphate hydrolases"/>
    <property type="match status" value="1"/>
</dbReference>
<dbReference type="InterPro" id="IPR036678">
    <property type="entry name" value="MutS_con_dom_sf"/>
</dbReference>
<dbReference type="InterPro" id="IPR007860">
    <property type="entry name" value="DNA_mmatch_repair_MutS_con_dom"/>
</dbReference>
<dbReference type="PIRSF" id="PIRSF037677">
    <property type="entry name" value="DNA_mis_repair_Msh6"/>
    <property type="match status" value="1"/>
</dbReference>
<dbReference type="Proteomes" id="UP000502502">
    <property type="component" value="Chromosome"/>
</dbReference>
<gene>
    <name evidence="9 12" type="primary">mutS</name>
    <name evidence="12" type="ORF">G7078_02115</name>
</gene>
<dbReference type="AlphaFoldDB" id="A0A6G7ZQI8"/>
<dbReference type="NCBIfam" id="TIGR01070">
    <property type="entry name" value="mutS1"/>
    <property type="match status" value="1"/>
</dbReference>
<dbReference type="PANTHER" id="PTHR11361:SF34">
    <property type="entry name" value="DNA MISMATCH REPAIR PROTEIN MSH1, MITOCHONDRIAL"/>
    <property type="match status" value="1"/>
</dbReference>
<dbReference type="SUPFAM" id="SSF53150">
    <property type="entry name" value="DNA repair protein MutS, domain II"/>
    <property type="match status" value="1"/>
</dbReference>
<dbReference type="InterPro" id="IPR007696">
    <property type="entry name" value="DNA_mismatch_repair_MutS_core"/>
</dbReference>
<dbReference type="NCBIfam" id="NF003810">
    <property type="entry name" value="PRK05399.1"/>
    <property type="match status" value="1"/>
</dbReference>
<dbReference type="Pfam" id="PF05190">
    <property type="entry name" value="MutS_IV"/>
    <property type="match status" value="1"/>
</dbReference>
<dbReference type="RefSeq" id="WP_166096057.1">
    <property type="nucleotide sequence ID" value="NZ_CP049871.1"/>
</dbReference>
<dbReference type="SUPFAM" id="SSF55271">
    <property type="entry name" value="DNA repair protein MutS, domain I"/>
    <property type="match status" value="1"/>
</dbReference>
<evidence type="ECO:0000256" key="3">
    <source>
        <dbReference type="ARBA" id="ARBA00022741"/>
    </source>
</evidence>
<proteinExistence type="inferred from homology"/>
<evidence type="ECO:0000313" key="13">
    <source>
        <dbReference type="Proteomes" id="UP000502502"/>
    </source>
</evidence>
<reference evidence="12 13" key="1">
    <citation type="submission" date="2020-03" db="EMBL/GenBank/DDBJ databases">
        <title>Sphingomonas sp. nov., isolated from fish.</title>
        <authorList>
            <person name="Hyun D.-W."/>
            <person name="Bae J.-W."/>
        </authorList>
    </citation>
    <scope>NUCLEOTIDE SEQUENCE [LARGE SCALE GENOMIC DNA]</scope>
    <source>
        <strain evidence="12 13">HDW15C</strain>
    </source>
</reference>
<evidence type="ECO:0000259" key="11">
    <source>
        <dbReference type="PROSITE" id="PS00486"/>
    </source>
</evidence>
<dbReference type="InterPro" id="IPR017261">
    <property type="entry name" value="DNA_mismatch_repair_MutS/MSH"/>
</dbReference>
<dbReference type="EMBL" id="CP049871">
    <property type="protein sequence ID" value="QIL03257.1"/>
    <property type="molecule type" value="Genomic_DNA"/>
</dbReference>
<dbReference type="InterPro" id="IPR007695">
    <property type="entry name" value="DNA_mismatch_repair_MutS-lik_N"/>
</dbReference>
<evidence type="ECO:0000256" key="4">
    <source>
        <dbReference type="ARBA" id="ARBA00022763"/>
    </source>
</evidence>
<dbReference type="InterPro" id="IPR027417">
    <property type="entry name" value="P-loop_NTPase"/>
</dbReference>
<evidence type="ECO:0000256" key="5">
    <source>
        <dbReference type="ARBA" id="ARBA00022840"/>
    </source>
</evidence>
<dbReference type="HAMAP" id="MF_00096">
    <property type="entry name" value="MutS"/>
    <property type="match status" value="1"/>
</dbReference>
<evidence type="ECO:0000313" key="12">
    <source>
        <dbReference type="EMBL" id="QIL03257.1"/>
    </source>
</evidence>
<protein>
    <recommendedName>
        <fullName evidence="2 9">DNA mismatch repair protein MutS</fullName>
    </recommendedName>
</protein>
<evidence type="ECO:0000256" key="8">
    <source>
        <dbReference type="ARBA" id="ARBA00024647"/>
    </source>
</evidence>
<dbReference type="GO" id="GO:0006298">
    <property type="term" value="P:mismatch repair"/>
    <property type="evidence" value="ECO:0007669"/>
    <property type="project" value="UniProtKB-UniRule"/>
</dbReference>
<dbReference type="SUPFAM" id="SSF48334">
    <property type="entry name" value="DNA repair protein MutS, domain III"/>
    <property type="match status" value="1"/>
</dbReference>
<keyword evidence="4 9" id="KW-0227">DNA damage</keyword>
<dbReference type="Gene3D" id="3.40.1170.10">
    <property type="entry name" value="DNA repair protein MutS, domain I"/>
    <property type="match status" value="1"/>
</dbReference>
<evidence type="ECO:0000256" key="7">
    <source>
        <dbReference type="ARBA" id="ARBA00023204"/>
    </source>
</evidence>
<dbReference type="FunFam" id="3.40.50.300:FF:000870">
    <property type="entry name" value="MutS protein homolog 4"/>
    <property type="match status" value="1"/>
</dbReference>
<organism evidence="12 13">
    <name type="scientific">Sphingomonas sinipercae</name>
    <dbReference type="NCBI Taxonomy" id="2714944"/>
    <lineage>
        <taxon>Bacteria</taxon>
        <taxon>Pseudomonadati</taxon>
        <taxon>Pseudomonadota</taxon>
        <taxon>Alphaproteobacteria</taxon>
        <taxon>Sphingomonadales</taxon>
        <taxon>Sphingomonadaceae</taxon>
        <taxon>Sphingomonas</taxon>
    </lineage>
</organism>
<evidence type="ECO:0000256" key="6">
    <source>
        <dbReference type="ARBA" id="ARBA00023125"/>
    </source>
</evidence>
<dbReference type="Gene3D" id="6.10.140.430">
    <property type="match status" value="1"/>
</dbReference>
<comment type="similarity">
    <text evidence="1 9 10">Belongs to the DNA mismatch repair MutS family.</text>
</comment>
<evidence type="ECO:0000256" key="1">
    <source>
        <dbReference type="ARBA" id="ARBA00006271"/>
    </source>
</evidence>
<dbReference type="GO" id="GO:0005524">
    <property type="term" value="F:ATP binding"/>
    <property type="evidence" value="ECO:0007669"/>
    <property type="project" value="UniProtKB-UniRule"/>
</dbReference>
<dbReference type="InterPro" id="IPR005748">
    <property type="entry name" value="DNA_mismatch_repair_MutS"/>
</dbReference>